<dbReference type="AlphaFoldDB" id="A0A2U9CS26"/>
<name>A0A2U9CS26_SCOMX</name>
<evidence type="ECO:0000313" key="3">
    <source>
        <dbReference type="Proteomes" id="UP000246464"/>
    </source>
</evidence>
<dbReference type="Proteomes" id="UP000246464">
    <property type="component" value="Chromosome 19"/>
</dbReference>
<dbReference type="EMBL" id="CP026261">
    <property type="protein sequence ID" value="AWP19391.1"/>
    <property type="molecule type" value="Genomic_DNA"/>
</dbReference>
<keyword evidence="3" id="KW-1185">Reference proteome</keyword>
<accession>A0A2U9CS26</accession>
<reference evidence="2 3" key="1">
    <citation type="submission" date="2017-12" db="EMBL/GenBank/DDBJ databases">
        <title>Integrating genomic resources of turbot (Scophthalmus maximus) in depth evaluation of genetic and physical mapping variation across individuals.</title>
        <authorList>
            <person name="Martinez P."/>
        </authorList>
    </citation>
    <scope>NUCLEOTIDE SEQUENCE [LARGE SCALE GENOMIC DNA]</scope>
</reference>
<protein>
    <submittedName>
        <fullName evidence="2">Uncharacterized protein</fullName>
    </submittedName>
</protein>
<proteinExistence type="predicted"/>
<evidence type="ECO:0000313" key="2">
    <source>
        <dbReference type="EMBL" id="AWP19391.1"/>
    </source>
</evidence>
<gene>
    <name evidence="2" type="ORF">SMAX5B_015996</name>
</gene>
<sequence length="141" mass="15335">MWRGAPLQRISPEGFQRSGPGPGKYGGRAGARVFVTSFTFDKMGLRLTSVSLSHILSESATAAQKTVFKMPTDRTVVQFDHLFWSEPNFGPFGSDQTEKSDGPDQVGVKASSVGFAFGEEAQHDFSAALDLNNAGRYDPWT</sequence>
<feature type="region of interest" description="Disordered" evidence="1">
    <location>
        <begin position="1"/>
        <end position="24"/>
    </location>
</feature>
<evidence type="ECO:0000256" key="1">
    <source>
        <dbReference type="SAM" id="MobiDB-lite"/>
    </source>
</evidence>
<organism evidence="2 3">
    <name type="scientific">Scophthalmus maximus</name>
    <name type="common">Turbot</name>
    <name type="synonym">Psetta maxima</name>
    <dbReference type="NCBI Taxonomy" id="52904"/>
    <lineage>
        <taxon>Eukaryota</taxon>
        <taxon>Metazoa</taxon>
        <taxon>Chordata</taxon>
        <taxon>Craniata</taxon>
        <taxon>Vertebrata</taxon>
        <taxon>Euteleostomi</taxon>
        <taxon>Actinopterygii</taxon>
        <taxon>Neopterygii</taxon>
        <taxon>Teleostei</taxon>
        <taxon>Neoteleostei</taxon>
        <taxon>Acanthomorphata</taxon>
        <taxon>Carangaria</taxon>
        <taxon>Pleuronectiformes</taxon>
        <taxon>Pleuronectoidei</taxon>
        <taxon>Scophthalmidae</taxon>
        <taxon>Scophthalmus</taxon>
    </lineage>
</organism>